<dbReference type="Proteomes" id="UP001500298">
    <property type="component" value="Unassembled WGS sequence"/>
</dbReference>
<dbReference type="PANTHER" id="PTHR30069">
    <property type="entry name" value="TONB-DEPENDENT OUTER MEMBRANE RECEPTOR"/>
    <property type="match status" value="1"/>
</dbReference>
<dbReference type="InterPro" id="IPR039426">
    <property type="entry name" value="TonB-dep_rcpt-like"/>
</dbReference>
<evidence type="ECO:0000256" key="4">
    <source>
        <dbReference type="ARBA" id="ARBA00022692"/>
    </source>
</evidence>
<dbReference type="InterPro" id="IPR037066">
    <property type="entry name" value="Plug_dom_sf"/>
</dbReference>
<accession>A0ABP9D4B6</accession>
<evidence type="ECO:0000256" key="8">
    <source>
        <dbReference type="PROSITE-ProRule" id="PRU01360"/>
    </source>
</evidence>
<evidence type="ECO:0000313" key="14">
    <source>
        <dbReference type="Proteomes" id="UP001500298"/>
    </source>
</evidence>
<feature type="signal peptide" evidence="10">
    <location>
        <begin position="1"/>
        <end position="18"/>
    </location>
</feature>
<dbReference type="Gene3D" id="2.40.170.20">
    <property type="entry name" value="TonB-dependent receptor, beta-barrel domain"/>
    <property type="match status" value="1"/>
</dbReference>
<protein>
    <submittedName>
        <fullName evidence="13">TonB-dependent receptor</fullName>
    </submittedName>
</protein>
<keyword evidence="2 8" id="KW-0813">Transport</keyword>
<evidence type="ECO:0000256" key="2">
    <source>
        <dbReference type="ARBA" id="ARBA00022448"/>
    </source>
</evidence>
<dbReference type="InterPro" id="IPR000531">
    <property type="entry name" value="Beta-barrel_TonB"/>
</dbReference>
<dbReference type="Pfam" id="PF00593">
    <property type="entry name" value="TonB_dep_Rec_b-barrel"/>
    <property type="match status" value="1"/>
</dbReference>
<keyword evidence="10" id="KW-0732">Signal</keyword>
<sequence>MRILLTSLLLLSVSWTFAQNGIIRGKVYDKSNNESIPLANVVIQGTTQGVSTNMDGEYELKGLQPGLYNLLVSYVGYKPSTRLEVEVTNARPALVDFALLPASEQLDEVEVVADGFYESEESPVSVRSIGLAEVKRNPGGNRDISKVIRSLPGVASTASFRNDILIRGGAPNENRFYLDGIEVPNINHFATQGSSGGPVGLINVDFIQDVQFYAGAFPAARGNALSSVMEFRQKDGRDDRLTANLILGASDVGVTLEGPINEKSTFIASARRSYLQFLFKALGLPFLPTYNDFQFKYKYKFDQKNQLSIIGLGAIDDFSINNDPGEPGTEDYERNIFILDNLPIQEQWNYTIGAKYEHFRENTTYTLVASRNMLDNSQYKYPSNDETQEKLFDYTSQEIENKFRFESLNFLPSDITLTYGANYEFAKYNNFTDELRFVPASGQVESFQFNSALNMHKWGVFANISKKFFNEKLTLAAGFRTDANDYAESMSNPLDQFSPRFSASYDATNRLSFNFNTGVYYQLPSYTILGYEEDREGESILVNADNDLKYIRSRHVVGGVAYTVSERNFKVSLEGFHKQYSQYPFSVDNQLALANLGADFGVIGNEEVTSTADGRSYGLEALIQQKFYKGFYGILAYTFVKSEFTDESGNYIPSSWDSRHIVSLTAGKRLGKGWEIGGRWLFSGGTPFTPYDVETSMQPSVWNTRRQGVLDYNRLNTLRADAFHQLDMRVDKNFYFNKWSLTLYFDIQNAYNYQVEGQPILTVERDENNTPILGEDGNYIPKEISSSNGQLLPTLGIIVEL</sequence>
<evidence type="ECO:0000256" key="9">
    <source>
        <dbReference type="RuleBase" id="RU003357"/>
    </source>
</evidence>
<dbReference type="InterPro" id="IPR008969">
    <property type="entry name" value="CarboxyPept-like_regulatory"/>
</dbReference>
<dbReference type="Pfam" id="PF13715">
    <property type="entry name" value="CarbopepD_reg_2"/>
    <property type="match status" value="1"/>
</dbReference>
<dbReference type="SUPFAM" id="SSF49464">
    <property type="entry name" value="Carboxypeptidase regulatory domain-like"/>
    <property type="match status" value="1"/>
</dbReference>
<dbReference type="SUPFAM" id="SSF56935">
    <property type="entry name" value="Porins"/>
    <property type="match status" value="1"/>
</dbReference>
<evidence type="ECO:0000256" key="1">
    <source>
        <dbReference type="ARBA" id="ARBA00004571"/>
    </source>
</evidence>
<proteinExistence type="inferred from homology"/>
<feature type="chain" id="PRO_5047441239" evidence="10">
    <location>
        <begin position="19"/>
        <end position="801"/>
    </location>
</feature>
<evidence type="ECO:0000259" key="11">
    <source>
        <dbReference type="Pfam" id="PF00593"/>
    </source>
</evidence>
<dbReference type="RefSeq" id="WP_345368640.1">
    <property type="nucleotide sequence ID" value="NZ_BAABJX010000005.1"/>
</dbReference>
<dbReference type="Pfam" id="PF07715">
    <property type="entry name" value="Plug"/>
    <property type="match status" value="1"/>
</dbReference>
<dbReference type="PANTHER" id="PTHR30069:SF57">
    <property type="entry name" value="TONB-DEPENDENT RECEPTOR"/>
    <property type="match status" value="1"/>
</dbReference>
<dbReference type="PROSITE" id="PS52016">
    <property type="entry name" value="TONB_DEPENDENT_REC_3"/>
    <property type="match status" value="1"/>
</dbReference>
<reference evidence="14" key="1">
    <citation type="journal article" date="2019" name="Int. J. Syst. Evol. Microbiol.">
        <title>The Global Catalogue of Microorganisms (GCM) 10K type strain sequencing project: providing services to taxonomists for standard genome sequencing and annotation.</title>
        <authorList>
            <consortium name="The Broad Institute Genomics Platform"/>
            <consortium name="The Broad Institute Genome Sequencing Center for Infectious Disease"/>
            <person name="Wu L."/>
            <person name="Ma J."/>
        </authorList>
    </citation>
    <scope>NUCLEOTIDE SEQUENCE [LARGE SCALE GENOMIC DNA]</scope>
    <source>
        <strain evidence="14">JCM 18326</strain>
    </source>
</reference>
<gene>
    <name evidence="13" type="ORF">GCM10023331_02910</name>
</gene>
<feature type="domain" description="TonB-dependent receptor-like beta-barrel" evidence="11">
    <location>
        <begin position="318"/>
        <end position="749"/>
    </location>
</feature>
<comment type="caution">
    <text evidence="13">The sequence shown here is derived from an EMBL/GenBank/DDBJ whole genome shotgun (WGS) entry which is preliminary data.</text>
</comment>
<dbReference type="InterPro" id="IPR036942">
    <property type="entry name" value="Beta-barrel_TonB_sf"/>
</dbReference>
<evidence type="ECO:0000256" key="7">
    <source>
        <dbReference type="ARBA" id="ARBA00023237"/>
    </source>
</evidence>
<organism evidence="13 14">
    <name type="scientific">Algivirga pacifica</name>
    <dbReference type="NCBI Taxonomy" id="1162670"/>
    <lineage>
        <taxon>Bacteria</taxon>
        <taxon>Pseudomonadati</taxon>
        <taxon>Bacteroidota</taxon>
        <taxon>Cytophagia</taxon>
        <taxon>Cytophagales</taxon>
        <taxon>Flammeovirgaceae</taxon>
        <taxon>Algivirga</taxon>
    </lineage>
</organism>
<dbReference type="Gene3D" id="2.60.40.1120">
    <property type="entry name" value="Carboxypeptidase-like, regulatory domain"/>
    <property type="match status" value="1"/>
</dbReference>
<dbReference type="EMBL" id="BAABJX010000005">
    <property type="protein sequence ID" value="GAA4821959.1"/>
    <property type="molecule type" value="Genomic_DNA"/>
</dbReference>
<evidence type="ECO:0000256" key="5">
    <source>
        <dbReference type="ARBA" id="ARBA00023077"/>
    </source>
</evidence>
<keyword evidence="14" id="KW-1185">Reference proteome</keyword>
<keyword evidence="4 8" id="KW-0812">Transmembrane</keyword>
<evidence type="ECO:0000259" key="12">
    <source>
        <dbReference type="Pfam" id="PF07715"/>
    </source>
</evidence>
<dbReference type="Gene3D" id="2.170.130.10">
    <property type="entry name" value="TonB-dependent receptor, plug domain"/>
    <property type="match status" value="1"/>
</dbReference>
<keyword evidence="5 9" id="KW-0798">TonB box</keyword>
<keyword evidence="7 8" id="KW-0998">Cell outer membrane</keyword>
<keyword evidence="6 8" id="KW-0472">Membrane</keyword>
<keyword evidence="3 8" id="KW-1134">Transmembrane beta strand</keyword>
<comment type="similarity">
    <text evidence="8 9">Belongs to the TonB-dependent receptor family.</text>
</comment>
<feature type="domain" description="TonB-dependent receptor plug" evidence="12">
    <location>
        <begin position="120"/>
        <end position="222"/>
    </location>
</feature>
<evidence type="ECO:0000313" key="13">
    <source>
        <dbReference type="EMBL" id="GAA4821959.1"/>
    </source>
</evidence>
<evidence type="ECO:0000256" key="3">
    <source>
        <dbReference type="ARBA" id="ARBA00022452"/>
    </source>
</evidence>
<name>A0ABP9D4B6_9BACT</name>
<dbReference type="InterPro" id="IPR012910">
    <property type="entry name" value="Plug_dom"/>
</dbReference>
<evidence type="ECO:0000256" key="10">
    <source>
        <dbReference type="SAM" id="SignalP"/>
    </source>
</evidence>
<evidence type="ECO:0000256" key="6">
    <source>
        <dbReference type="ARBA" id="ARBA00023136"/>
    </source>
</evidence>
<keyword evidence="13" id="KW-0675">Receptor</keyword>
<comment type="subcellular location">
    <subcellularLocation>
        <location evidence="1 8">Cell outer membrane</location>
        <topology evidence="1 8">Multi-pass membrane protein</topology>
    </subcellularLocation>
</comment>